<gene>
    <name evidence="2" type="ORF">CHLRE_02g115567v5</name>
</gene>
<dbReference type="EMBL" id="CM008963">
    <property type="protein sequence ID" value="PNW87263.1"/>
    <property type="molecule type" value="Genomic_DNA"/>
</dbReference>
<sequence>MHAPLGSCCSAALVSSSADDAPPGSSSRWFSPPMTILQPTRARLSARVDRGNSPKQRGDRWSASWLKRSGHGSRRMAAGMTL</sequence>
<protein>
    <submittedName>
        <fullName evidence="2">Uncharacterized protein</fullName>
    </submittedName>
</protein>
<dbReference type="Proteomes" id="UP000006906">
    <property type="component" value="Chromosome 2"/>
</dbReference>
<dbReference type="GeneID" id="66052491"/>
<feature type="compositionally biased region" description="Basic and acidic residues" evidence="1">
    <location>
        <begin position="46"/>
        <end position="60"/>
    </location>
</feature>
<proteinExistence type="predicted"/>
<dbReference type="KEGG" id="cre:CHLRE_02g115567v5"/>
<evidence type="ECO:0000256" key="1">
    <source>
        <dbReference type="SAM" id="MobiDB-lite"/>
    </source>
</evidence>
<dbReference type="AlphaFoldDB" id="A0A2K3E3C7"/>
<accession>A0A2K3E3C7</accession>
<feature type="region of interest" description="Disordered" evidence="1">
    <location>
        <begin position="42"/>
        <end position="82"/>
    </location>
</feature>
<name>A0A2K3E3C7_CHLRE</name>
<dbReference type="InParanoid" id="A0A2K3E3C7"/>
<evidence type="ECO:0000313" key="3">
    <source>
        <dbReference type="Proteomes" id="UP000006906"/>
    </source>
</evidence>
<evidence type="ECO:0000313" key="2">
    <source>
        <dbReference type="EMBL" id="PNW87263.1"/>
    </source>
</evidence>
<dbReference type="RefSeq" id="XP_042927595.1">
    <property type="nucleotide sequence ID" value="XM_043059961.1"/>
</dbReference>
<keyword evidence="3" id="KW-1185">Reference proteome</keyword>
<organism evidence="2 3">
    <name type="scientific">Chlamydomonas reinhardtii</name>
    <name type="common">Chlamydomonas smithii</name>
    <dbReference type="NCBI Taxonomy" id="3055"/>
    <lineage>
        <taxon>Eukaryota</taxon>
        <taxon>Viridiplantae</taxon>
        <taxon>Chlorophyta</taxon>
        <taxon>core chlorophytes</taxon>
        <taxon>Chlorophyceae</taxon>
        <taxon>CS clade</taxon>
        <taxon>Chlamydomonadales</taxon>
        <taxon>Chlamydomonadaceae</taxon>
        <taxon>Chlamydomonas</taxon>
    </lineage>
</organism>
<dbReference type="Gramene" id="PNW87263">
    <property type="protein sequence ID" value="PNW87263"/>
    <property type="gene ID" value="CHLRE_02g115567v5"/>
</dbReference>
<reference evidence="2 3" key="1">
    <citation type="journal article" date="2007" name="Science">
        <title>The Chlamydomonas genome reveals the evolution of key animal and plant functions.</title>
        <authorList>
            <person name="Merchant S.S."/>
            <person name="Prochnik S.E."/>
            <person name="Vallon O."/>
            <person name="Harris E.H."/>
            <person name="Karpowicz S.J."/>
            <person name="Witman G.B."/>
            <person name="Terry A."/>
            <person name="Salamov A."/>
            <person name="Fritz-Laylin L.K."/>
            <person name="Marechal-Drouard L."/>
            <person name="Marshall W.F."/>
            <person name="Qu L.H."/>
            <person name="Nelson D.R."/>
            <person name="Sanderfoot A.A."/>
            <person name="Spalding M.H."/>
            <person name="Kapitonov V.V."/>
            <person name="Ren Q."/>
            <person name="Ferris P."/>
            <person name="Lindquist E."/>
            <person name="Shapiro H."/>
            <person name="Lucas S.M."/>
            <person name="Grimwood J."/>
            <person name="Schmutz J."/>
            <person name="Cardol P."/>
            <person name="Cerutti H."/>
            <person name="Chanfreau G."/>
            <person name="Chen C.L."/>
            <person name="Cognat V."/>
            <person name="Croft M.T."/>
            <person name="Dent R."/>
            <person name="Dutcher S."/>
            <person name="Fernandez E."/>
            <person name="Fukuzawa H."/>
            <person name="Gonzalez-Ballester D."/>
            <person name="Gonzalez-Halphen D."/>
            <person name="Hallmann A."/>
            <person name="Hanikenne M."/>
            <person name="Hippler M."/>
            <person name="Inwood W."/>
            <person name="Jabbari K."/>
            <person name="Kalanon M."/>
            <person name="Kuras R."/>
            <person name="Lefebvre P.A."/>
            <person name="Lemaire S.D."/>
            <person name="Lobanov A.V."/>
            <person name="Lohr M."/>
            <person name="Manuell A."/>
            <person name="Meier I."/>
            <person name="Mets L."/>
            <person name="Mittag M."/>
            <person name="Mittelmeier T."/>
            <person name="Moroney J.V."/>
            <person name="Moseley J."/>
            <person name="Napoli C."/>
            <person name="Nedelcu A.M."/>
            <person name="Niyogi K."/>
            <person name="Novoselov S.V."/>
            <person name="Paulsen I.T."/>
            <person name="Pazour G."/>
            <person name="Purton S."/>
            <person name="Ral J.P."/>
            <person name="Riano-Pachon D.M."/>
            <person name="Riekhof W."/>
            <person name="Rymarquis L."/>
            <person name="Schroda M."/>
            <person name="Stern D."/>
            <person name="Umen J."/>
            <person name="Willows R."/>
            <person name="Wilson N."/>
            <person name="Zimmer S.L."/>
            <person name="Allmer J."/>
            <person name="Balk J."/>
            <person name="Bisova K."/>
            <person name="Chen C.J."/>
            <person name="Elias M."/>
            <person name="Gendler K."/>
            <person name="Hauser C."/>
            <person name="Lamb M.R."/>
            <person name="Ledford H."/>
            <person name="Long J.C."/>
            <person name="Minagawa J."/>
            <person name="Page M.D."/>
            <person name="Pan J."/>
            <person name="Pootakham W."/>
            <person name="Roje S."/>
            <person name="Rose A."/>
            <person name="Stahlberg E."/>
            <person name="Terauchi A.M."/>
            <person name="Yang P."/>
            <person name="Ball S."/>
            <person name="Bowler C."/>
            <person name="Dieckmann C.L."/>
            <person name="Gladyshev V.N."/>
            <person name="Green P."/>
            <person name="Jorgensen R."/>
            <person name="Mayfield S."/>
            <person name="Mueller-Roeber B."/>
            <person name="Rajamani S."/>
            <person name="Sayre R.T."/>
            <person name="Brokstein P."/>
            <person name="Dubchak I."/>
            <person name="Goodstein D."/>
            <person name="Hornick L."/>
            <person name="Huang Y.W."/>
            <person name="Jhaveri J."/>
            <person name="Luo Y."/>
            <person name="Martinez D."/>
            <person name="Ngau W.C."/>
            <person name="Otillar B."/>
            <person name="Poliakov A."/>
            <person name="Porter A."/>
            <person name="Szajkowski L."/>
            <person name="Werner G."/>
            <person name="Zhou K."/>
            <person name="Grigoriev I.V."/>
            <person name="Rokhsar D.S."/>
            <person name="Grossman A.R."/>
        </authorList>
    </citation>
    <scope>NUCLEOTIDE SEQUENCE [LARGE SCALE GENOMIC DNA]</scope>
    <source>
        <strain evidence="3">CC-503</strain>
    </source>
</reference>